<protein>
    <submittedName>
        <fullName evidence="15">Colicin I receptor</fullName>
    </submittedName>
</protein>
<comment type="similarity">
    <text evidence="10 11">Belongs to the TonB-dependent receptor family.</text>
</comment>
<sequence>MDKKIIRNLAIFNCFLLMLPGLAFAAESSPAPSDTTLEEVVVNATPLEKYLVTTSVITDKDIKAKGAQNLAQALEDVPGLNLHRGKKNAETVDIRGSQLTYTKIYIDGVFVNPFAKVSRSATVDLNMFPVENIAKIEIIKGPAPVAYGTDAIGGIILITTKNGKDYPGGNVSVVGGSNGTLNGSVSYGGGNDKFNYFINAGSVHNDGYDSESNATLKTQYFNTKLNWKFQDNSSLSFIGGYSTTDSGASLQMYDPYGKQVSSTSGFWPGLNNWQYRDWEKTQLVLDYDKKVDSKFDYNFKVYRYTESQGLWANGGDYDRSLVGVPGGVRLSGNIAGNGGNAYDITRWNASLWDTFLNGWEFKGNWKLDSKHTLTFGTMYNNIGWKSSSSPSTAPNDPNNYNWVMTNSNRFDYYLQDNITPNDRTTVTLGIRHDRNKLTNADLATDTVSSTDPTVNVVYQLDNRNTLRASYGQTCSFPLLSQLFGANGTPDLKPEKAKNYELGLKHQFDENTTGDIAIFRNDITDKIGSDPGNPQKSINLAWARIKGVELNLNKKISPRWSSFFNYTYLDTAAVYQNSDGTTYTADLTYTPKNHINYGVDYQAGKGYTLSLTGHWVPSDRFTNDTGANDNRTTVNGQKPVYSYLSGYHTLDFQVKRQINDKQDWYVTIYNVFDAQYDDELFFPAQGRTVLVGSNFKF</sequence>
<evidence type="ECO:0000313" key="15">
    <source>
        <dbReference type="EMBL" id="BBB89781.1"/>
    </source>
</evidence>
<dbReference type="KEGG" id="mana:MAMMFC1_00415"/>
<dbReference type="GO" id="GO:0015344">
    <property type="term" value="F:siderophore uptake transmembrane transporter activity"/>
    <property type="evidence" value="ECO:0007669"/>
    <property type="project" value="TreeGrafter"/>
</dbReference>
<reference evidence="15 16" key="1">
    <citation type="journal article" date="2018" name="Int. J. Syst. Evol. Microbiol.">
        <title>Methylomusa anaerophila gen. nov., sp. nov., an anaerobic methanol-utilizing bacterium isolated from a microbial fuel cell.</title>
        <authorList>
            <person name="Amano N."/>
            <person name="Yamamuro A."/>
            <person name="Miyahara M."/>
            <person name="Kouzuma A."/>
            <person name="Abe T."/>
            <person name="Watanabe K."/>
        </authorList>
    </citation>
    <scope>NUCLEOTIDE SEQUENCE [LARGE SCALE GENOMIC DNA]</scope>
    <source>
        <strain evidence="15 16">MMFC1</strain>
    </source>
</reference>
<dbReference type="InterPro" id="IPR039426">
    <property type="entry name" value="TonB-dep_rcpt-like"/>
</dbReference>
<gene>
    <name evidence="15" type="primary">cirA_3</name>
    <name evidence="15" type="ORF">MAMMFC1_00415</name>
</gene>
<evidence type="ECO:0000256" key="12">
    <source>
        <dbReference type="SAM" id="SignalP"/>
    </source>
</evidence>
<feature type="domain" description="TonB-dependent receptor plug" evidence="14">
    <location>
        <begin position="50"/>
        <end position="155"/>
    </location>
</feature>
<dbReference type="Proteomes" id="UP000276437">
    <property type="component" value="Chromosome"/>
</dbReference>
<dbReference type="Gene3D" id="2.40.170.20">
    <property type="entry name" value="TonB-dependent receptor, beta-barrel domain"/>
    <property type="match status" value="1"/>
</dbReference>
<dbReference type="Pfam" id="PF00593">
    <property type="entry name" value="TonB_dep_Rec_b-barrel"/>
    <property type="match status" value="1"/>
</dbReference>
<keyword evidence="9 10" id="KW-0998">Cell outer membrane</keyword>
<keyword evidence="7 10" id="KW-0472">Membrane</keyword>
<evidence type="ECO:0000256" key="6">
    <source>
        <dbReference type="ARBA" id="ARBA00023077"/>
    </source>
</evidence>
<organism evidence="15 16">
    <name type="scientific">Methylomusa anaerophila</name>
    <dbReference type="NCBI Taxonomy" id="1930071"/>
    <lineage>
        <taxon>Bacteria</taxon>
        <taxon>Bacillati</taxon>
        <taxon>Bacillota</taxon>
        <taxon>Negativicutes</taxon>
        <taxon>Selenomonadales</taxon>
        <taxon>Sporomusaceae</taxon>
        <taxon>Methylomusa</taxon>
    </lineage>
</organism>
<dbReference type="GO" id="GO:0044718">
    <property type="term" value="P:siderophore transmembrane transport"/>
    <property type="evidence" value="ECO:0007669"/>
    <property type="project" value="TreeGrafter"/>
</dbReference>
<dbReference type="PANTHER" id="PTHR30069:SF29">
    <property type="entry name" value="HEMOGLOBIN AND HEMOGLOBIN-HAPTOGLOBIN-BINDING PROTEIN 1-RELATED"/>
    <property type="match status" value="1"/>
</dbReference>
<comment type="subcellular location">
    <subcellularLocation>
        <location evidence="1 10">Cell outer membrane</location>
        <topology evidence="1 10">Multi-pass membrane protein</topology>
    </subcellularLocation>
</comment>
<dbReference type="Gene3D" id="2.170.130.10">
    <property type="entry name" value="TonB-dependent receptor, plug domain"/>
    <property type="match status" value="1"/>
</dbReference>
<dbReference type="PANTHER" id="PTHR30069">
    <property type="entry name" value="TONB-DEPENDENT OUTER MEMBRANE RECEPTOR"/>
    <property type="match status" value="1"/>
</dbReference>
<name>A0A348AFD3_9FIRM</name>
<evidence type="ECO:0000256" key="3">
    <source>
        <dbReference type="ARBA" id="ARBA00022452"/>
    </source>
</evidence>
<feature type="chain" id="PRO_5016575699" evidence="12">
    <location>
        <begin position="26"/>
        <end position="696"/>
    </location>
</feature>
<dbReference type="InterPro" id="IPR012910">
    <property type="entry name" value="Plug_dom"/>
</dbReference>
<feature type="domain" description="TonB-dependent receptor-like beta-barrel" evidence="13">
    <location>
        <begin position="254"/>
        <end position="670"/>
    </location>
</feature>
<evidence type="ECO:0000256" key="11">
    <source>
        <dbReference type="RuleBase" id="RU003357"/>
    </source>
</evidence>
<dbReference type="InterPro" id="IPR036942">
    <property type="entry name" value="Beta-barrel_TonB_sf"/>
</dbReference>
<dbReference type="InterPro" id="IPR037066">
    <property type="entry name" value="Plug_dom_sf"/>
</dbReference>
<evidence type="ECO:0000256" key="4">
    <source>
        <dbReference type="ARBA" id="ARBA00022692"/>
    </source>
</evidence>
<dbReference type="PROSITE" id="PS52016">
    <property type="entry name" value="TONB_DEPENDENT_REC_3"/>
    <property type="match status" value="1"/>
</dbReference>
<keyword evidence="2 10" id="KW-0813">Transport</keyword>
<dbReference type="GO" id="GO:0009279">
    <property type="term" value="C:cell outer membrane"/>
    <property type="evidence" value="ECO:0007669"/>
    <property type="project" value="UniProtKB-SubCell"/>
</dbReference>
<keyword evidence="3 10" id="KW-1134">Transmembrane beta strand</keyword>
<evidence type="ECO:0000256" key="10">
    <source>
        <dbReference type="PROSITE-ProRule" id="PRU01360"/>
    </source>
</evidence>
<dbReference type="RefSeq" id="WP_126306036.1">
    <property type="nucleotide sequence ID" value="NZ_AP018449.1"/>
</dbReference>
<dbReference type="AlphaFoldDB" id="A0A348AFD3"/>
<dbReference type="EMBL" id="AP018449">
    <property type="protein sequence ID" value="BBB89781.1"/>
    <property type="molecule type" value="Genomic_DNA"/>
</dbReference>
<dbReference type="SUPFAM" id="SSF56935">
    <property type="entry name" value="Porins"/>
    <property type="match status" value="1"/>
</dbReference>
<accession>A0A348AFD3</accession>
<keyword evidence="4 10" id="KW-0812">Transmembrane</keyword>
<evidence type="ECO:0000313" key="16">
    <source>
        <dbReference type="Proteomes" id="UP000276437"/>
    </source>
</evidence>
<proteinExistence type="inferred from homology"/>
<keyword evidence="16" id="KW-1185">Reference proteome</keyword>
<evidence type="ECO:0000256" key="2">
    <source>
        <dbReference type="ARBA" id="ARBA00022448"/>
    </source>
</evidence>
<dbReference type="Pfam" id="PF07715">
    <property type="entry name" value="Plug"/>
    <property type="match status" value="1"/>
</dbReference>
<evidence type="ECO:0000256" key="9">
    <source>
        <dbReference type="ARBA" id="ARBA00023237"/>
    </source>
</evidence>
<dbReference type="CDD" id="cd01347">
    <property type="entry name" value="ligand_gated_channel"/>
    <property type="match status" value="1"/>
</dbReference>
<dbReference type="OrthoDB" id="9763670at2"/>
<dbReference type="InterPro" id="IPR000531">
    <property type="entry name" value="Beta-barrel_TonB"/>
</dbReference>
<evidence type="ECO:0000259" key="13">
    <source>
        <dbReference type="Pfam" id="PF00593"/>
    </source>
</evidence>
<feature type="signal peptide" evidence="12">
    <location>
        <begin position="1"/>
        <end position="25"/>
    </location>
</feature>
<evidence type="ECO:0000256" key="5">
    <source>
        <dbReference type="ARBA" id="ARBA00022729"/>
    </source>
</evidence>
<keyword evidence="6 11" id="KW-0798">TonB box</keyword>
<evidence type="ECO:0000256" key="7">
    <source>
        <dbReference type="ARBA" id="ARBA00023136"/>
    </source>
</evidence>
<evidence type="ECO:0000256" key="1">
    <source>
        <dbReference type="ARBA" id="ARBA00004571"/>
    </source>
</evidence>
<keyword evidence="5 12" id="KW-0732">Signal</keyword>
<evidence type="ECO:0000256" key="8">
    <source>
        <dbReference type="ARBA" id="ARBA00023170"/>
    </source>
</evidence>
<evidence type="ECO:0000259" key="14">
    <source>
        <dbReference type="Pfam" id="PF07715"/>
    </source>
</evidence>
<keyword evidence="8 15" id="KW-0675">Receptor</keyword>